<evidence type="ECO:0000256" key="7">
    <source>
        <dbReference type="PROSITE-ProRule" id="PRU00703"/>
    </source>
</evidence>
<keyword evidence="5" id="KW-0479">Metal-binding</keyword>
<feature type="site" description="Catalytically relevant" evidence="6">
    <location>
        <position position="119"/>
    </location>
</feature>
<dbReference type="GO" id="GO:0097367">
    <property type="term" value="F:carbohydrate derivative binding"/>
    <property type="evidence" value="ECO:0007669"/>
    <property type="project" value="InterPro"/>
</dbReference>
<dbReference type="SMART" id="SM00116">
    <property type="entry name" value="CBS"/>
    <property type="match status" value="2"/>
</dbReference>
<evidence type="ECO:0000256" key="2">
    <source>
        <dbReference type="ARBA" id="ARBA00022737"/>
    </source>
</evidence>
<evidence type="ECO:0000259" key="9">
    <source>
        <dbReference type="PROSITE" id="PS51464"/>
    </source>
</evidence>
<feature type="domain" description="CBS" evidence="8">
    <location>
        <begin position="217"/>
        <end position="276"/>
    </location>
</feature>
<comment type="similarity">
    <text evidence="1 4">Belongs to the SIS family. GutQ/KpsF subfamily.</text>
</comment>
<dbReference type="EMBL" id="SLZW01000001">
    <property type="protein sequence ID" value="TCS64746.1"/>
    <property type="molecule type" value="Genomic_DNA"/>
</dbReference>
<dbReference type="RefSeq" id="WP_132937503.1">
    <property type="nucleotide sequence ID" value="NZ_CP119676.1"/>
</dbReference>
<dbReference type="PANTHER" id="PTHR42745:SF1">
    <property type="entry name" value="ARABINOSE 5-PHOSPHATE ISOMERASE KDSD"/>
    <property type="match status" value="1"/>
</dbReference>
<evidence type="ECO:0000259" key="8">
    <source>
        <dbReference type="PROSITE" id="PS51371"/>
    </source>
</evidence>
<feature type="site" description="Catalytically relevant" evidence="6">
    <location>
        <position position="67"/>
    </location>
</feature>
<evidence type="ECO:0000256" key="6">
    <source>
        <dbReference type="PIRSR" id="PIRSR004692-3"/>
    </source>
</evidence>
<dbReference type="InterPro" id="IPR004800">
    <property type="entry name" value="KdsD/KpsF-type"/>
</dbReference>
<feature type="site" description="Catalytically relevant" evidence="6">
    <location>
        <position position="201"/>
    </location>
</feature>
<organism evidence="10 11">
    <name type="scientific">Varunaivibrio sulfuroxidans</name>
    <dbReference type="NCBI Taxonomy" id="1773489"/>
    <lineage>
        <taxon>Bacteria</taxon>
        <taxon>Pseudomonadati</taxon>
        <taxon>Pseudomonadota</taxon>
        <taxon>Alphaproteobacteria</taxon>
        <taxon>Rhodospirillales</taxon>
        <taxon>Magnetovibrionaceae</taxon>
        <taxon>Varunaivibrio</taxon>
    </lineage>
</organism>
<accession>A0A4R3JHK8</accession>
<dbReference type="PROSITE" id="PS51371">
    <property type="entry name" value="CBS"/>
    <property type="match status" value="2"/>
</dbReference>
<evidence type="ECO:0000256" key="5">
    <source>
        <dbReference type="PIRSR" id="PIRSR004692-2"/>
    </source>
</evidence>
<dbReference type="Gene3D" id="3.40.50.10490">
    <property type="entry name" value="Glucose-6-phosphate isomerase like protein, domain 1"/>
    <property type="match status" value="1"/>
</dbReference>
<keyword evidence="10" id="KW-0413">Isomerase</keyword>
<dbReference type="InterPro" id="IPR046348">
    <property type="entry name" value="SIS_dom_sf"/>
</dbReference>
<evidence type="ECO:0000313" key="11">
    <source>
        <dbReference type="Proteomes" id="UP000295304"/>
    </source>
</evidence>
<dbReference type="NCBIfam" id="TIGR00393">
    <property type="entry name" value="kpsF"/>
    <property type="match status" value="1"/>
</dbReference>
<reference evidence="10 11" key="1">
    <citation type="submission" date="2019-03" db="EMBL/GenBank/DDBJ databases">
        <title>Genomic Encyclopedia of Type Strains, Phase IV (KMG-IV): sequencing the most valuable type-strain genomes for metagenomic binning, comparative biology and taxonomic classification.</title>
        <authorList>
            <person name="Goeker M."/>
        </authorList>
    </citation>
    <scope>NUCLEOTIDE SEQUENCE [LARGE SCALE GENOMIC DNA]</scope>
    <source>
        <strain evidence="10 11">DSM 101688</strain>
    </source>
</reference>
<dbReference type="InterPro" id="IPR035474">
    <property type="entry name" value="SIS_Kpsf"/>
</dbReference>
<dbReference type="CDD" id="cd04604">
    <property type="entry name" value="CBS_pair_SIS_assoc"/>
    <property type="match status" value="1"/>
</dbReference>
<gene>
    <name evidence="10" type="ORF">EDD55_10172</name>
</gene>
<dbReference type="PIRSF" id="PIRSF004692">
    <property type="entry name" value="KdsD_KpsF"/>
    <property type="match status" value="1"/>
</dbReference>
<dbReference type="InterPro" id="IPR000644">
    <property type="entry name" value="CBS_dom"/>
</dbReference>
<dbReference type="Pfam" id="PF01380">
    <property type="entry name" value="SIS"/>
    <property type="match status" value="1"/>
</dbReference>
<keyword evidence="3 7" id="KW-0129">CBS domain</keyword>
<proteinExistence type="inferred from homology"/>
<dbReference type="CDD" id="cd05014">
    <property type="entry name" value="SIS_Kpsf"/>
    <property type="match status" value="1"/>
</dbReference>
<dbReference type="GO" id="GO:0046872">
    <property type="term" value="F:metal ion binding"/>
    <property type="evidence" value="ECO:0007669"/>
    <property type="project" value="UniProtKB-KW"/>
</dbReference>
<dbReference type="FunFam" id="3.40.50.10490:FF:000011">
    <property type="entry name" value="Arabinose 5-phosphate isomerase"/>
    <property type="match status" value="1"/>
</dbReference>
<dbReference type="Gene3D" id="3.10.580.10">
    <property type="entry name" value="CBS-domain"/>
    <property type="match status" value="1"/>
</dbReference>
<keyword evidence="11" id="KW-1185">Reference proteome</keyword>
<feature type="domain" description="CBS" evidence="8">
    <location>
        <begin position="282"/>
        <end position="333"/>
    </location>
</feature>
<dbReference type="PANTHER" id="PTHR42745">
    <property type="match status" value="1"/>
</dbReference>
<dbReference type="PROSITE" id="PS51464">
    <property type="entry name" value="SIS"/>
    <property type="match status" value="1"/>
</dbReference>
<feature type="domain" description="SIS" evidence="9">
    <location>
        <begin position="49"/>
        <end position="192"/>
    </location>
</feature>
<dbReference type="Pfam" id="PF00571">
    <property type="entry name" value="CBS"/>
    <property type="match status" value="2"/>
</dbReference>
<sequence length="333" mass="34485">MKSIYAAPETRAPRTGDAQAIAAGKRVLEIEAAGVTALGRALDGAFAQAIDLLERTRGRVIITGMGKSGHIGRKIAATLASTGAPSQFVHPGEASHGDLGMIQDGDAIIALSNSGETSELSDVVAYAKRYGHPLIAMTGRAGSTLSEAADVALVIPASPEACAIGLAPTTSTTVMLALGDALAVALMERKGFSADDFYNFHPGGKLGNRLLKVEDLMHVGMRVPLLTEDTLMADVLIDMSAKGFGAVGVIDAGGRLKGVITDGDLRRNMSPQLVGLSAREVMTPGGVTARPKMLASEALAVMNARNITALFVEDDNRPVGIVHIHDCLRAGLA</sequence>
<keyword evidence="5" id="KW-0862">Zinc</keyword>
<dbReference type="InterPro" id="IPR001347">
    <property type="entry name" value="SIS_dom"/>
</dbReference>
<evidence type="ECO:0000256" key="1">
    <source>
        <dbReference type="ARBA" id="ARBA00008165"/>
    </source>
</evidence>
<feature type="site" description="Catalytically relevant" evidence="6">
    <location>
        <position position="160"/>
    </location>
</feature>
<protein>
    <submittedName>
        <fullName evidence="10">Arabinose-5-phosphate isomerase</fullName>
    </submittedName>
</protein>
<evidence type="ECO:0000256" key="3">
    <source>
        <dbReference type="ARBA" id="ARBA00023122"/>
    </source>
</evidence>
<dbReference type="AlphaFoldDB" id="A0A4R3JHK8"/>
<comment type="caution">
    <text evidence="10">The sequence shown here is derived from an EMBL/GenBank/DDBJ whole genome shotgun (WGS) entry which is preliminary data.</text>
</comment>
<dbReference type="SUPFAM" id="SSF53697">
    <property type="entry name" value="SIS domain"/>
    <property type="match status" value="1"/>
</dbReference>
<dbReference type="OrthoDB" id="9762536at2"/>
<feature type="binding site" evidence="5">
    <location>
        <position position="90"/>
    </location>
    <ligand>
        <name>Zn(2+)</name>
        <dbReference type="ChEBI" id="CHEBI:29105"/>
    </ligand>
</feature>
<dbReference type="Proteomes" id="UP000295304">
    <property type="component" value="Unassembled WGS sequence"/>
</dbReference>
<dbReference type="GO" id="GO:0005975">
    <property type="term" value="P:carbohydrate metabolic process"/>
    <property type="evidence" value="ECO:0007669"/>
    <property type="project" value="InterPro"/>
</dbReference>
<dbReference type="InterPro" id="IPR050986">
    <property type="entry name" value="GutQ/KpsF_isomerases"/>
</dbReference>
<dbReference type="GO" id="GO:0019146">
    <property type="term" value="F:arabinose-5-phosphate isomerase activity"/>
    <property type="evidence" value="ECO:0007669"/>
    <property type="project" value="UniProtKB-ARBA"/>
</dbReference>
<dbReference type="InterPro" id="IPR046342">
    <property type="entry name" value="CBS_dom_sf"/>
</dbReference>
<dbReference type="GO" id="GO:1901135">
    <property type="term" value="P:carbohydrate derivative metabolic process"/>
    <property type="evidence" value="ECO:0007669"/>
    <property type="project" value="InterPro"/>
</dbReference>
<evidence type="ECO:0000313" key="10">
    <source>
        <dbReference type="EMBL" id="TCS64746.1"/>
    </source>
</evidence>
<evidence type="ECO:0000256" key="4">
    <source>
        <dbReference type="PIRNR" id="PIRNR004692"/>
    </source>
</evidence>
<name>A0A4R3JHK8_9PROT</name>
<keyword evidence="2" id="KW-0677">Repeat</keyword>